<dbReference type="HOGENOM" id="CLU_3019734_0_0_1"/>
<sequence length="56" mass="6500">MINGYDGALSSDKPPVTVYLRYWLRSRERWALKDTTRVIAQAFAVAKKKQSKNRTL</sequence>
<dbReference type="AlphaFoldDB" id="A0A0C2TQS6"/>
<protein>
    <submittedName>
        <fullName evidence="1">Uncharacterized protein</fullName>
    </submittedName>
</protein>
<dbReference type="InParanoid" id="A0A0C2TQS6"/>
<proteinExistence type="predicted"/>
<accession>A0A0C2TQS6</accession>
<gene>
    <name evidence="1" type="ORF">M378DRAFT_156837</name>
</gene>
<name>A0A0C2TQS6_AMAMK</name>
<keyword evidence="2" id="KW-1185">Reference proteome</keyword>
<organism evidence="1 2">
    <name type="scientific">Amanita muscaria (strain Koide BX008)</name>
    <dbReference type="NCBI Taxonomy" id="946122"/>
    <lineage>
        <taxon>Eukaryota</taxon>
        <taxon>Fungi</taxon>
        <taxon>Dikarya</taxon>
        <taxon>Basidiomycota</taxon>
        <taxon>Agaricomycotina</taxon>
        <taxon>Agaricomycetes</taxon>
        <taxon>Agaricomycetidae</taxon>
        <taxon>Agaricales</taxon>
        <taxon>Pluteineae</taxon>
        <taxon>Amanitaceae</taxon>
        <taxon>Amanita</taxon>
    </lineage>
</organism>
<evidence type="ECO:0000313" key="1">
    <source>
        <dbReference type="EMBL" id="KIL69614.1"/>
    </source>
</evidence>
<evidence type="ECO:0000313" key="2">
    <source>
        <dbReference type="Proteomes" id="UP000054549"/>
    </source>
</evidence>
<dbReference type="Proteomes" id="UP000054549">
    <property type="component" value="Unassembled WGS sequence"/>
</dbReference>
<dbReference type="EMBL" id="KN818225">
    <property type="protein sequence ID" value="KIL69614.1"/>
    <property type="molecule type" value="Genomic_DNA"/>
</dbReference>
<feature type="non-terminal residue" evidence="1">
    <location>
        <position position="56"/>
    </location>
</feature>
<reference evidence="1 2" key="1">
    <citation type="submission" date="2014-04" db="EMBL/GenBank/DDBJ databases">
        <title>Evolutionary Origins and Diversification of the Mycorrhizal Mutualists.</title>
        <authorList>
            <consortium name="DOE Joint Genome Institute"/>
            <consortium name="Mycorrhizal Genomics Consortium"/>
            <person name="Kohler A."/>
            <person name="Kuo A."/>
            <person name="Nagy L.G."/>
            <person name="Floudas D."/>
            <person name="Copeland A."/>
            <person name="Barry K.W."/>
            <person name="Cichocki N."/>
            <person name="Veneault-Fourrey C."/>
            <person name="LaButti K."/>
            <person name="Lindquist E.A."/>
            <person name="Lipzen A."/>
            <person name="Lundell T."/>
            <person name="Morin E."/>
            <person name="Murat C."/>
            <person name="Riley R."/>
            <person name="Ohm R."/>
            <person name="Sun H."/>
            <person name="Tunlid A."/>
            <person name="Henrissat B."/>
            <person name="Grigoriev I.V."/>
            <person name="Hibbett D.S."/>
            <person name="Martin F."/>
        </authorList>
    </citation>
    <scope>NUCLEOTIDE SEQUENCE [LARGE SCALE GENOMIC DNA]</scope>
    <source>
        <strain evidence="1 2">Koide BX008</strain>
    </source>
</reference>